<dbReference type="Proteomes" id="UP001157502">
    <property type="component" value="Chromosome 10"/>
</dbReference>
<evidence type="ECO:0000313" key="1">
    <source>
        <dbReference type="EMBL" id="KAJ8006122.1"/>
    </source>
</evidence>
<proteinExistence type="predicted"/>
<gene>
    <name evidence="1" type="ORF">DPEC_G00124970</name>
</gene>
<keyword evidence="2" id="KW-1185">Reference proteome</keyword>
<dbReference type="EMBL" id="CM055737">
    <property type="protein sequence ID" value="KAJ8006122.1"/>
    <property type="molecule type" value="Genomic_DNA"/>
</dbReference>
<organism evidence="1 2">
    <name type="scientific">Dallia pectoralis</name>
    <name type="common">Alaska blackfish</name>
    <dbReference type="NCBI Taxonomy" id="75939"/>
    <lineage>
        <taxon>Eukaryota</taxon>
        <taxon>Metazoa</taxon>
        <taxon>Chordata</taxon>
        <taxon>Craniata</taxon>
        <taxon>Vertebrata</taxon>
        <taxon>Euteleostomi</taxon>
        <taxon>Actinopterygii</taxon>
        <taxon>Neopterygii</taxon>
        <taxon>Teleostei</taxon>
        <taxon>Protacanthopterygii</taxon>
        <taxon>Esociformes</taxon>
        <taxon>Umbridae</taxon>
        <taxon>Dallia</taxon>
    </lineage>
</organism>
<evidence type="ECO:0000313" key="2">
    <source>
        <dbReference type="Proteomes" id="UP001157502"/>
    </source>
</evidence>
<reference evidence="1" key="1">
    <citation type="submission" date="2021-05" db="EMBL/GenBank/DDBJ databases">
        <authorList>
            <person name="Pan Q."/>
            <person name="Jouanno E."/>
            <person name="Zahm M."/>
            <person name="Klopp C."/>
            <person name="Cabau C."/>
            <person name="Louis A."/>
            <person name="Berthelot C."/>
            <person name="Parey E."/>
            <person name="Roest Crollius H."/>
            <person name="Montfort J."/>
            <person name="Robinson-Rechavi M."/>
            <person name="Bouchez O."/>
            <person name="Lampietro C."/>
            <person name="Lopez Roques C."/>
            <person name="Donnadieu C."/>
            <person name="Postlethwait J."/>
            <person name="Bobe J."/>
            <person name="Dillon D."/>
            <person name="Chandos A."/>
            <person name="von Hippel F."/>
            <person name="Guiguen Y."/>
        </authorList>
    </citation>
    <scope>NUCLEOTIDE SEQUENCE</scope>
    <source>
        <strain evidence="1">YG-Jan2019</strain>
    </source>
</reference>
<sequence>MTKGTPRSQDTIQQTIWNAGSKDSQNTRRLNLKATFYVSFRGLSVCRLLDPRARSLADVPEDTTKEYL</sequence>
<name>A0ACC2GR62_DALPE</name>
<comment type="caution">
    <text evidence="1">The sequence shown here is derived from an EMBL/GenBank/DDBJ whole genome shotgun (WGS) entry which is preliminary data.</text>
</comment>
<accession>A0ACC2GR62</accession>
<protein>
    <submittedName>
        <fullName evidence="1">Uncharacterized protein</fullName>
    </submittedName>
</protein>